<comment type="caution">
    <text evidence="1">The sequence shown here is derived from an EMBL/GenBank/DDBJ whole genome shotgun (WGS) entry which is preliminary data.</text>
</comment>
<dbReference type="EMBL" id="JAGGLL010000011">
    <property type="protein sequence ID" value="MBP2021965.1"/>
    <property type="molecule type" value="Genomic_DNA"/>
</dbReference>
<name>A0ABS4K2G8_9CLOT</name>
<proteinExistence type="predicted"/>
<evidence type="ECO:0000313" key="2">
    <source>
        <dbReference type="Proteomes" id="UP001519308"/>
    </source>
</evidence>
<reference evidence="1 2" key="1">
    <citation type="submission" date="2021-03" db="EMBL/GenBank/DDBJ databases">
        <title>Genomic Encyclopedia of Type Strains, Phase IV (KMG-IV): sequencing the most valuable type-strain genomes for metagenomic binning, comparative biology and taxonomic classification.</title>
        <authorList>
            <person name="Goeker M."/>
        </authorList>
    </citation>
    <scope>NUCLEOTIDE SEQUENCE [LARGE SCALE GENOMIC DNA]</scope>
    <source>
        <strain evidence="1 2">DSM 28650</strain>
    </source>
</reference>
<evidence type="ECO:0008006" key="3">
    <source>
        <dbReference type="Google" id="ProtNLM"/>
    </source>
</evidence>
<accession>A0ABS4K2G8</accession>
<dbReference type="Proteomes" id="UP001519308">
    <property type="component" value="Unassembled WGS sequence"/>
</dbReference>
<dbReference type="RefSeq" id="WP_021281416.1">
    <property type="nucleotide sequence ID" value="NZ_JAGGLL010000011.1"/>
</dbReference>
<sequence length="62" mass="6305">MQNNYNLSTGFVSIEELEEASNDIGVAGAFTTIACAAIGLSIAILTVAACPTESGACTGYCR</sequence>
<evidence type="ECO:0000313" key="1">
    <source>
        <dbReference type="EMBL" id="MBP2021965.1"/>
    </source>
</evidence>
<protein>
    <recommendedName>
        <fullName evidence="3">Class IIb bacteriocin, lactobin A/cerein 7B family</fullName>
    </recommendedName>
</protein>
<gene>
    <name evidence="1" type="ORF">J2Z44_001761</name>
</gene>
<keyword evidence="2" id="KW-1185">Reference proteome</keyword>
<organism evidence="1 2">
    <name type="scientific">Clostridium punense</name>
    <dbReference type="NCBI Taxonomy" id="1054297"/>
    <lineage>
        <taxon>Bacteria</taxon>
        <taxon>Bacillati</taxon>
        <taxon>Bacillota</taxon>
        <taxon>Clostridia</taxon>
        <taxon>Eubacteriales</taxon>
        <taxon>Clostridiaceae</taxon>
        <taxon>Clostridium</taxon>
    </lineage>
</organism>